<accession>A0ABU7C5R2</accession>
<sequence length="113" mass="12881">MNLGICRRSSFKKNMYSCLCNAFGTSFHKALLTGGGIIHNCMVEKAGVSVCHRREWRKFIKHIFIKMDFNPLSFLFQGFLIGLMKNTDGLTVARDVLRNQNQKILLLTSPDQV</sequence>
<comment type="caution">
    <text evidence="1">The sequence shown here is derived from an EMBL/GenBank/DDBJ whole genome shotgun (WGS) entry which is preliminary data.</text>
</comment>
<protein>
    <submittedName>
        <fullName evidence="1">Uncharacterized protein</fullName>
    </submittedName>
</protein>
<reference evidence="1 2" key="1">
    <citation type="submission" date="2021-07" db="EMBL/GenBank/DDBJ databases">
        <authorList>
            <person name="Palmer J.M."/>
        </authorList>
    </citation>
    <scope>NUCLEOTIDE SEQUENCE [LARGE SCALE GENOMIC DNA]</scope>
    <source>
        <strain evidence="1 2">AT_MEX2019</strain>
        <tissue evidence="1">Muscle</tissue>
    </source>
</reference>
<dbReference type="Proteomes" id="UP001345963">
    <property type="component" value="Unassembled WGS sequence"/>
</dbReference>
<name>A0ABU7C5R2_9TELE</name>
<evidence type="ECO:0000313" key="2">
    <source>
        <dbReference type="Proteomes" id="UP001345963"/>
    </source>
</evidence>
<dbReference type="EMBL" id="JAHUTI010079891">
    <property type="protein sequence ID" value="MED6258038.1"/>
    <property type="molecule type" value="Genomic_DNA"/>
</dbReference>
<proteinExistence type="predicted"/>
<organism evidence="1 2">
    <name type="scientific">Ataeniobius toweri</name>
    <dbReference type="NCBI Taxonomy" id="208326"/>
    <lineage>
        <taxon>Eukaryota</taxon>
        <taxon>Metazoa</taxon>
        <taxon>Chordata</taxon>
        <taxon>Craniata</taxon>
        <taxon>Vertebrata</taxon>
        <taxon>Euteleostomi</taxon>
        <taxon>Actinopterygii</taxon>
        <taxon>Neopterygii</taxon>
        <taxon>Teleostei</taxon>
        <taxon>Neoteleostei</taxon>
        <taxon>Acanthomorphata</taxon>
        <taxon>Ovalentaria</taxon>
        <taxon>Atherinomorphae</taxon>
        <taxon>Cyprinodontiformes</taxon>
        <taxon>Goodeidae</taxon>
        <taxon>Ataeniobius</taxon>
    </lineage>
</organism>
<keyword evidence="2" id="KW-1185">Reference proteome</keyword>
<gene>
    <name evidence="1" type="ORF">ATANTOWER_002122</name>
</gene>
<evidence type="ECO:0000313" key="1">
    <source>
        <dbReference type="EMBL" id="MED6258038.1"/>
    </source>
</evidence>